<proteinExistence type="predicted"/>
<dbReference type="SMART" id="SM00530">
    <property type="entry name" value="HTH_XRE"/>
    <property type="match status" value="1"/>
</dbReference>
<evidence type="ECO:0000313" key="4">
    <source>
        <dbReference type="Proteomes" id="UP000298579"/>
    </source>
</evidence>
<evidence type="ECO:0000259" key="2">
    <source>
        <dbReference type="PROSITE" id="PS50943"/>
    </source>
</evidence>
<dbReference type="SUPFAM" id="SSF47413">
    <property type="entry name" value="lambda repressor-like DNA-binding domains"/>
    <property type="match status" value="1"/>
</dbReference>
<feature type="domain" description="HTH cro/C1-type" evidence="2">
    <location>
        <begin position="15"/>
        <end position="70"/>
    </location>
</feature>
<keyword evidence="1" id="KW-0238">DNA-binding</keyword>
<dbReference type="Pfam" id="PF01381">
    <property type="entry name" value="HTH_3"/>
    <property type="match status" value="1"/>
</dbReference>
<dbReference type="PANTHER" id="PTHR36924:SF1">
    <property type="entry name" value="ANTITOXIN HIGA-1"/>
    <property type="match status" value="1"/>
</dbReference>
<dbReference type="CDD" id="cd00093">
    <property type="entry name" value="HTH_XRE"/>
    <property type="match status" value="1"/>
</dbReference>
<dbReference type="NCBIfam" id="TIGR02607">
    <property type="entry name" value="antidote_HigA"/>
    <property type="match status" value="1"/>
</dbReference>
<evidence type="ECO:0000313" key="3">
    <source>
        <dbReference type="EMBL" id="QCL82238.1"/>
    </source>
</evidence>
<dbReference type="PROSITE" id="PS50943">
    <property type="entry name" value="HTH_CROC1"/>
    <property type="match status" value="1"/>
</dbReference>
<dbReference type="InterPro" id="IPR013430">
    <property type="entry name" value="Toxin_antidote_HigA"/>
</dbReference>
<dbReference type="EMBL" id="CP039898">
    <property type="protein sequence ID" value="QCL82238.1"/>
    <property type="molecule type" value="Genomic_DNA"/>
</dbReference>
<dbReference type="RefSeq" id="WP_080830072.1">
    <property type="nucleotide sequence ID" value="NZ_CP039889.1"/>
</dbReference>
<accession>A0AAE6BG76</accession>
<sequence length="99" mass="11099">MTISKSPAIHPGEILRQLYLEPLDMSPYALAKHLNIPRTRIERIVTEKLGITADTALRLAKLFKTTPEYWLNLQNAFDIKSAVAVLEADLANIKELEAA</sequence>
<name>A0AAE6BG76_AGRTU</name>
<dbReference type="Proteomes" id="UP000298579">
    <property type="component" value="Chromosome linear"/>
</dbReference>
<dbReference type="PANTHER" id="PTHR36924">
    <property type="entry name" value="ANTITOXIN HIGA-1"/>
    <property type="match status" value="1"/>
</dbReference>
<dbReference type="Gene3D" id="1.10.260.40">
    <property type="entry name" value="lambda repressor-like DNA-binding domains"/>
    <property type="match status" value="1"/>
</dbReference>
<reference evidence="3 4" key="1">
    <citation type="submission" date="2019-04" db="EMBL/GenBank/DDBJ databases">
        <title>Complete genome sequence of Agrobacterium tumefaciens CFBP5877.</title>
        <authorList>
            <person name="Huang Y.-Y."/>
            <person name="Chiang H.-Y."/>
            <person name="Chou L."/>
            <person name="Lai E.-M."/>
            <person name="Kuo C.-H."/>
        </authorList>
    </citation>
    <scope>NUCLEOTIDE SEQUENCE [LARGE SCALE GENOMIC DNA]</scope>
    <source>
        <strain evidence="3 4">CFBP5877</strain>
    </source>
</reference>
<dbReference type="AlphaFoldDB" id="A0AAE6BG76"/>
<dbReference type="InterPro" id="IPR010982">
    <property type="entry name" value="Lambda_DNA-bd_dom_sf"/>
</dbReference>
<organism evidence="3 4">
    <name type="scientific">Agrobacterium tumefaciens</name>
    <dbReference type="NCBI Taxonomy" id="358"/>
    <lineage>
        <taxon>Bacteria</taxon>
        <taxon>Pseudomonadati</taxon>
        <taxon>Pseudomonadota</taxon>
        <taxon>Alphaproteobacteria</taxon>
        <taxon>Hyphomicrobiales</taxon>
        <taxon>Rhizobiaceae</taxon>
        <taxon>Rhizobium/Agrobacterium group</taxon>
        <taxon>Agrobacterium</taxon>
        <taxon>Agrobacterium tumefaciens complex</taxon>
    </lineage>
</organism>
<protein>
    <submittedName>
        <fullName evidence="3">HigA family addiction module antidote protein</fullName>
    </submittedName>
</protein>
<evidence type="ECO:0000256" key="1">
    <source>
        <dbReference type="ARBA" id="ARBA00023125"/>
    </source>
</evidence>
<dbReference type="GO" id="GO:0003677">
    <property type="term" value="F:DNA binding"/>
    <property type="evidence" value="ECO:0007669"/>
    <property type="project" value="UniProtKB-KW"/>
</dbReference>
<dbReference type="InterPro" id="IPR001387">
    <property type="entry name" value="Cro/C1-type_HTH"/>
</dbReference>
<gene>
    <name evidence="3" type="ORF">CFBP5877_24710</name>
</gene>